<protein>
    <submittedName>
        <fullName evidence="2">Uncharacterized protein</fullName>
    </submittedName>
</protein>
<keyword evidence="1" id="KW-0732">Signal</keyword>
<comment type="caution">
    <text evidence="2">The sequence shown here is derived from an EMBL/GenBank/DDBJ whole genome shotgun (WGS) entry which is preliminary data.</text>
</comment>
<feature type="signal peptide" evidence="1">
    <location>
        <begin position="1"/>
        <end position="17"/>
    </location>
</feature>
<dbReference type="PANTHER" id="PTHR42029:SF3">
    <property type="entry name" value="AN04G07800"/>
    <property type="match status" value="1"/>
</dbReference>
<dbReference type="EMBL" id="JBFXLT010000241">
    <property type="protein sequence ID" value="KAL2801813.1"/>
    <property type="molecule type" value="Genomic_DNA"/>
</dbReference>
<proteinExistence type="predicted"/>
<gene>
    <name evidence="2" type="ORF">BJX63DRAFT_416554</name>
</gene>
<organism evidence="2 3">
    <name type="scientific">Aspergillus granulosus</name>
    <dbReference type="NCBI Taxonomy" id="176169"/>
    <lineage>
        <taxon>Eukaryota</taxon>
        <taxon>Fungi</taxon>
        <taxon>Dikarya</taxon>
        <taxon>Ascomycota</taxon>
        <taxon>Pezizomycotina</taxon>
        <taxon>Eurotiomycetes</taxon>
        <taxon>Eurotiomycetidae</taxon>
        <taxon>Eurotiales</taxon>
        <taxon>Aspergillaceae</taxon>
        <taxon>Aspergillus</taxon>
        <taxon>Aspergillus subgen. Nidulantes</taxon>
    </lineage>
</organism>
<evidence type="ECO:0000313" key="2">
    <source>
        <dbReference type="EMBL" id="KAL2801813.1"/>
    </source>
</evidence>
<name>A0ABR4GRW7_9EURO</name>
<sequence>MKLSCLLLLLLVPVARMGWSWKRGGGDSWSGLDCDDCCHGGQHEKGVLLHKLIVAELVLVIFHGPFIFLHAPAYSWYLSITVIGLNASWSGECSALCLVPSFGIVLLLPSRS</sequence>
<accession>A0ABR4GRW7</accession>
<dbReference type="PANTHER" id="PTHR42029">
    <property type="entry name" value="AN04G07800"/>
    <property type="match status" value="1"/>
</dbReference>
<evidence type="ECO:0000256" key="1">
    <source>
        <dbReference type="SAM" id="SignalP"/>
    </source>
</evidence>
<reference evidence="2 3" key="1">
    <citation type="submission" date="2024-07" db="EMBL/GenBank/DDBJ databases">
        <title>Section-level genome sequencing and comparative genomics of Aspergillus sections Usti and Cavernicolus.</title>
        <authorList>
            <consortium name="Lawrence Berkeley National Laboratory"/>
            <person name="Nybo J.L."/>
            <person name="Vesth T.C."/>
            <person name="Theobald S."/>
            <person name="Frisvad J.C."/>
            <person name="Larsen T.O."/>
            <person name="Kjaerboelling I."/>
            <person name="Rothschild-Mancinelli K."/>
            <person name="Lyhne E.K."/>
            <person name="Kogle M.E."/>
            <person name="Barry K."/>
            <person name="Clum A."/>
            <person name="Na H."/>
            <person name="Ledsgaard L."/>
            <person name="Lin J."/>
            <person name="Lipzen A."/>
            <person name="Kuo A."/>
            <person name="Riley R."/>
            <person name="Mondo S."/>
            <person name="Labutti K."/>
            <person name="Haridas S."/>
            <person name="Pangalinan J."/>
            <person name="Salamov A.A."/>
            <person name="Simmons B.A."/>
            <person name="Magnuson J.K."/>
            <person name="Chen J."/>
            <person name="Drula E."/>
            <person name="Henrissat B."/>
            <person name="Wiebenga A."/>
            <person name="Lubbers R.J."/>
            <person name="Gomes A.C."/>
            <person name="Makela M.R."/>
            <person name="Stajich J."/>
            <person name="Grigoriev I.V."/>
            <person name="Mortensen U.H."/>
            <person name="De Vries R.P."/>
            <person name="Baker S.E."/>
            <person name="Andersen M.R."/>
        </authorList>
    </citation>
    <scope>NUCLEOTIDE SEQUENCE [LARGE SCALE GENOMIC DNA]</scope>
    <source>
        <strain evidence="2 3">CBS 588.65</strain>
    </source>
</reference>
<feature type="chain" id="PRO_5047011931" evidence="1">
    <location>
        <begin position="18"/>
        <end position="112"/>
    </location>
</feature>
<keyword evidence="3" id="KW-1185">Reference proteome</keyword>
<dbReference type="Proteomes" id="UP001610334">
    <property type="component" value="Unassembled WGS sequence"/>
</dbReference>
<evidence type="ECO:0000313" key="3">
    <source>
        <dbReference type="Proteomes" id="UP001610334"/>
    </source>
</evidence>